<dbReference type="PROSITE" id="PS51473">
    <property type="entry name" value="GNK2"/>
    <property type="match status" value="1"/>
</dbReference>
<keyword evidence="6" id="KW-1185">Reference proteome</keyword>
<dbReference type="CDD" id="cd23509">
    <property type="entry name" value="Gnk2-like"/>
    <property type="match status" value="1"/>
</dbReference>
<evidence type="ECO:0000313" key="5">
    <source>
        <dbReference type="EMBL" id="PKI52811.1"/>
    </source>
</evidence>
<reference evidence="5 6" key="1">
    <citation type="submission" date="2017-11" db="EMBL/GenBank/DDBJ databases">
        <title>De-novo sequencing of pomegranate (Punica granatum L.) genome.</title>
        <authorList>
            <person name="Akparov Z."/>
            <person name="Amiraslanov A."/>
            <person name="Hajiyeva S."/>
            <person name="Abbasov M."/>
            <person name="Kaur K."/>
            <person name="Hamwieh A."/>
            <person name="Solovyev V."/>
            <person name="Salamov A."/>
            <person name="Braich B."/>
            <person name="Kosarev P."/>
            <person name="Mahmoud A."/>
            <person name="Hajiyev E."/>
            <person name="Babayeva S."/>
            <person name="Izzatullayeva V."/>
            <person name="Mammadov A."/>
            <person name="Mammadov A."/>
            <person name="Sharifova S."/>
            <person name="Ojaghi J."/>
            <person name="Eynullazada K."/>
            <person name="Bayramov B."/>
            <person name="Abdulazimova A."/>
            <person name="Shahmuradov I."/>
        </authorList>
    </citation>
    <scope>NUCLEOTIDE SEQUENCE [LARGE SCALE GENOMIC DNA]</scope>
    <source>
        <strain evidence="6">cv. AG2017</strain>
        <tissue evidence="5">Leaf</tissue>
    </source>
</reference>
<protein>
    <recommendedName>
        <fullName evidence="4">Gnk2-homologous domain-containing protein</fullName>
    </recommendedName>
</protein>
<feature type="domain" description="Gnk2-homologous" evidence="4">
    <location>
        <begin position="1"/>
        <end position="96"/>
    </location>
</feature>
<evidence type="ECO:0000259" key="4">
    <source>
        <dbReference type="PROSITE" id="PS51473"/>
    </source>
</evidence>
<feature type="region of interest" description="Disordered" evidence="3">
    <location>
        <begin position="145"/>
        <end position="167"/>
    </location>
</feature>
<dbReference type="InterPro" id="IPR038408">
    <property type="entry name" value="GNK2_sf"/>
</dbReference>
<keyword evidence="2" id="KW-0677">Repeat</keyword>
<dbReference type="InterPro" id="IPR002902">
    <property type="entry name" value="GNK2"/>
</dbReference>
<evidence type="ECO:0000256" key="1">
    <source>
        <dbReference type="ARBA" id="ARBA00022729"/>
    </source>
</evidence>
<dbReference type="EMBL" id="PGOL01001895">
    <property type="protein sequence ID" value="PKI52811.1"/>
    <property type="molecule type" value="Genomic_DNA"/>
</dbReference>
<name>A0A2I0J979_PUNGR</name>
<evidence type="ECO:0000256" key="2">
    <source>
        <dbReference type="ARBA" id="ARBA00022737"/>
    </source>
</evidence>
<sequence length="167" mass="17870">MTKKLESGQITTWPWAVCLMIYNSTHRPMVLIIPPVSRYHTAAAYGHGACDGYLSEFGCRHCIMDAVKLLIGFCGSKVGAQIQLRDCRLRGPKLEGVGGIFAASTSSQSGCRRPYMLPAEVAMSPGIYLYDGGGGRGYGGEGGMIGDPSRPPTPLGRSSEAYGVSWF</sequence>
<evidence type="ECO:0000256" key="3">
    <source>
        <dbReference type="SAM" id="MobiDB-lite"/>
    </source>
</evidence>
<proteinExistence type="predicted"/>
<dbReference type="Gene3D" id="3.30.430.20">
    <property type="entry name" value="Gnk2 domain, C-X8-C-X2-C motif"/>
    <property type="match status" value="1"/>
</dbReference>
<gene>
    <name evidence="5" type="ORF">CRG98_026811</name>
</gene>
<keyword evidence="1" id="KW-0732">Signal</keyword>
<organism evidence="5 6">
    <name type="scientific">Punica granatum</name>
    <name type="common">Pomegranate</name>
    <dbReference type="NCBI Taxonomy" id="22663"/>
    <lineage>
        <taxon>Eukaryota</taxon>
        <taxon>Viridiplantae</taxon>
        <taxon>Streptophyta</taxon>
        <taxon>Embryophyta</taxon>
        <taxon>Tracheophyta</taxon>
        <taxon>Spermatophyta</taxon>
        <taxon>Magnoliopsida</taxon>
        <taxon>eudicotyledons</taxon>
        <taxon>Gunneridae</taxon>
        <taxon>Pentapetalae</taxon>
        <taxon>rosids</taxon>
        <taxon>malvids</taxon>
        <taxon>Myrtales</taxon>
        <taxon>Lythraceae</taxon>
        <taxon>Punica</taxon>
    </lineage>
</organism>
<comment type="caution">
    <text evidence="5">The sequence shown here is derived from an EMBL/GenBank/DDBJ whole genome shotgun (WGS) entry which is preliminary data.</text>
</comment>
<dbReference type="AlphaFoldDB" id="A0A2I0J979"/>
<dbReference type="Proteomes" id="UP000233551">
    <property type="component" value="Unassembled WGS sequence"/>
</dbReference>
<evidence type="ECO:0000313" key="6">
    <source>
        <dbReference type="Proteomes" id="UP000233551"/>
    </source>
</evidence>
<accession>A0A2I0J979</accession>